<dbReference type="GO" id="GO:0006281">
    <property type="term" value="P:DNA repair"/>
    <property type="evidence" value="ECO:0007669"/>
    <property type="project" value="UniProtKB-KW"/>
</dbReference>
<dbReference type="Proteomes" id="UP001152797">
    <property type="component" value="Unassembled WGS sequence"/>
</dbReference>
<dbReference type="SUPFAM" id="SSF52540">
    <property type="entry name" value="P-loop containing nucleoside triphosphate hydrolases"/>
    <property type="match status" value="2"/>
</dbReference>
<keyword evidence="1 6" id="KW-0347">Helicase</keyword>
<reference evidence="4" key="1">
    <citation type="submission" date="2022-10" db="EMBL/GenBank/DDBJ databases">
        <authorList>
            <person name="Chen Y."/>
            <person name="Dougan E. K."/>
            <person name="Chan C."/>
            <person name="Rhodes N."/>
            <person name="Thang M."/>
        </authorList>
    </citation>
    <scope>NUCLEOTIDE SEQUENCE</scope>
</reference>
<dbReference type="PANTHER" id="PTHR47642">
    <property type="entry name" value="ATP-DEPENDENT DNA HELICASE"/>
    <property type="match status" value="1"/>
</dbReference>
<evidence type="ECO:0000313" key="4">
    <source>
        <dbReference type="EMBL" id="CAI4005825.1"/>
    </source>
</evidence>
<comment type="catalytic activity">
    <reaction evidence="1">
        <text>ATP + H2O = ADP + phosphate + H(+)</text>
        <dbReference type="Rhea" id="RHEA:13065"/>
        <dbReference type="ChEBI" id="CHEBI:15377"/>
        <dbReference type="ChEBI" id="CHEBI:15378"/>
        <dbReference type="ChEBI" id="CHEBI:30616"/>
        <dbReference type="ChEBI" id="CHEBI:43474"/>
        <dbReference type="ChEBI" id="CHEBI:456216"/>
        <dbReference type="EC" id="5.6.2.3"/>
    </reaction>
</comment>
<evidence type="ECO:0000256" key="2">
    <source>
        <dbReference type="SAM" id="MobiDB-lite"/>
    </source>
</evidence>
<evidence type="ECO:0000313" key="6">
    <source>
        <dbReference type="EMBL" id="CAL4793137.1"/>
    </source>
</evidence>
<name>A0A9P1D8Q9_9DINO</name>
<feature type="domain" description="DNA helicase Pif1-like DEAD-box helicase" evidence="3">
    <location>
        <begin position="275"/>
        <end position="425"/>
    </location>
</feature>
<keyword evidence="7" id="KW-1185">Reference proteome</keyword>
<dbReference type="OrthoDB" id="432234at2759"/>
<keyword evidence="1" id="KW-0227">DNA damage</keyword>
<dbReference type="EC" id="5.6.2.3" evidence="1"/>
<dbReference type="InterPro" id="IPR010285">
    <property type="entry name" value="DNA_helicase_pif1-like_DEAD"/>
</dbReference>
<keyword evidence="1" id="KW-0233">DNA recombination</keyword>
<dbReference type="InterPro" id="IPR051055">
    <property type="entry name" value="PIF1_helicase"/>
</dbReference>
<evidence type="ECO:0000259" key="3">
    <source>
        <dbReference type="Pfam" id="PF05970"/>
    </source>
</evidence>
<comment type="caution">
    <text evidence="4">The sequence shown here is derived from an EMBL/GenBank/DDBJ whole genome shotgun (WGS) entry which is preliminary data.</text>
</comment>
<reference evidence="5" key="2">
    <citation type="submission" date="2024-04" db="EMBL/GenBank/DDBJ databases">
        <authorList>
            <person name="Chen Y."/>
            <person name="Shah S."/>
            <person name="Dougan E. K."/>
            <person name="Thang M."/>
            <person name="Chan C."/>
        </authorList>
    </citation>
    <scope>NUCLEOTIDE SEQUENCE [LARGE SCALE GENOMIC DNA]</scope>
</reference>
<dbReference type="GO" id="GO:0016787">
    <property type="term" value="F:hydrolase activity"/>
    <property type="evidence" value="ECO:0007669"/>
    <property type="project" value="UniProtKB-KW"/>
</dbReference>
<dbReference type="PANTHER" id="PTHR47642:SF6">
    <property type="entry name" value="ATP-DEPENDENT DNA HELICASE"/>
    <property type="match status" value="1"/>
</dbReference>
<comment type="similarity">
    <text evidence="1">Belongs to the helicase family.</text>
</comment>
<dbReference type="InterPro" id="IPR027417">
    <property type="entry name" value="P-loop_NTPase"/>
</dbReference>
<feature type="region of interest" description="Disordered" evidence="2">
    <location>
        <begin position="338"/>
        <end position="357"/>
    </location>
</feature>
<dbReference type="AlphaFoldDB" id="A0A9P1D8Q9"/>
<evidence type="ECO:0000256" key="1">
    <source>
        <dbReference type="RuleBase" id="RU363044"/>
    </source>
</evidence>
<accession>A0A9P1D8Q9</accession>
<keyword evidence="1" id="KW-0378">Hydrolase</keyword>
<proteinExistence type="inferred from homology"/>
<keyword evidence="1" id="KW-0547">Nucleotide-binding</keyword>
<evidence type="ECO:0000313" key="5">
    <source>
        <dbReference type="EMBL" id="CAL1159200.1"/>
    </source>
</evidence>
<dbReference type="GO" id="GO:0000723">
    <property type="term" value="P:telomere maintenance"/>
    <property type="evidence" value="ECO:0007669"/>
    <property type="project" value="InterPro"/>
</dbReference>
<dbReference type="EMBL" id="CAMXCT030003702">
    <property type="protein sequence ID" value="CAL4793137.1"/>
    <property type="molecule type" value="Genomic_DNA"/>
</dbReference>
<comment type="cofactor">
    <cofactor evidence="1">
        <name>Mg(2+)</name>
        <dbReference type="ChEBI" id="CHEBI:18420"/>
    </cofactor>
</comment>
<keyword evidence="1" id="KW-0067">ATP-binding</keyword>
<dbReference type="EMBL" id="CAMXCT010003702">
    <property type="protein sequence ID" value="CAI4005825.1"/>
    <property type="molecule type" value="Genomic_DNA"/>
</dbReference>
<dbReference type="GO" id="GO:0006310">
    <property type="term" value="P:DNA recombination"/>
    <property type="evidence" value="ECO:0007669"/>
    <property type="project" value="UniProtKB-KW"/>
</dbReference>
<feature type="compositionally biased region" description="Polar residues" evidence="2">
    <location>
        <begin position="339"/>
        <end position="348"/>
    </location>
</feature>
<sequence length="1031" mass="116140">MVERLHAVVPEFRGSPVGRPGTLTEERRAQLLLVYFTPWVLDESMARPPFVVHARNLQAIDGTGKKSWQEGLKRYLARGCLSEEIRQMMQNFMLTFMVRYPTAAGEEESEEGEEDVELHPSGPQILAVCVSWSEAVLEMVMPTKIGGDRRQRAGLTHFENSTHAFECVHMLWPECEKVFVGHDSVKQHRWKDCNAWLNSVKQHGKKKRKRDAGQRRGEVEGAARCKEAVLVEEAWAWLEQNTAHLNAQQRLVLQKHVDRAVEEAQEERCLEKSKGQPLMLLVHGGPGTGKSAVIFALKKFYVEVMKYEVGQELLVASLQASVAAMLGGETLHHVAGINPFQSQGSAPETSHEVQQKESSKRLAFARHLLIDEVFMLSAGFFAEAENHIRSKVPQNGFYRNAMDGTMRPWGGLNLTLFGDIRQIDPPEGIALHTPPPSLLTRPKPAALPPLAIQGLELLWGQGVELIEFDEVYRCKDEWWQQVLTEFRTMALTADTHAFLHGLETTVPGSYLKGHVRCGREDCKKLEASWKILREKGATWKHCQGMECKECASERKSRCRVLLENTPGAYALGEAWMHAGAKIAVFKDAPCIVPNNDTRTEINKARSRRFAAERGQQLQWCMAEDVISVRALNIEPDLARRKVEFLRRTDKSCGDLSGIVPLARQMPMFLTQHIDRDPERNLLKGRRCIIEDWVLDELEVEGDKDAREVVLTRPPVCVIVSFPGATWQLPGMAPGMYPIQVCKKDWYVDQKQRYPKLRVTRKQLPLCPGFAGTANFAQGQNLGKVFADVSIADGTSGQTCYVALSRVSTRADIFLLRAFPLAMFSKTGKAVPELLLRHLKKEEIDWEGVTEQLLGQEKGSGSAAWKPWLECATCGLKPAVDFEDSELEKGRERQCRGCVAKQGQGLCEKCQKPMEVGVRGKTCSRCAGSCEACGVGLAAGGMGKRCQDCARKVQCECCKEWMRGRRTVRQLCENCQDAMECGRCTRMKRKSQFAECERRTPSAIKKKQKRRCNACIAEETEIYTEMRRKSWK</sequence>
<dbReference type="GO" id="GO:0005524">
    <property type="term" value="F:ATP binding"/>
    <property type="evidence" value="ECO:0007669"/>
    <property type="project" value="UniProtKB-KW"/>
</dbReference>
<dbReference type="Pfam" id="PF05970">
    <property type="entry name" value="PIF1"/>
    <property type="match status" value="1"/>
</dbReference>
<gene>
    <name evidence="4" type="ORF">C1SCF055_LOCUS31516</name>
</gene>
<dbReference type="GO" id="GO:0043139">
    <property type="term" value="F:5'-3' DNA helicase activity"/>
    <property type="evidence" value="ECO:0007669"/>
    <property type="project" value="UniProtKB-EC"/>
</dbReference>
<evidence type="ECO:0000313" key="7">
    <source>
        <dbReference type="Proteomes" id="UP001152797"/>
    </source>
</evidence>
<dbReference type="Gene3D" id="3.40.50.300">
    <property type="entry name" value="P-loop containing nucleotide triphosphate hydrolases"/>
    <property type="match status" value="1"/>
</dbReference>
<protein>
    <recommendedName>
        <fullName evidence="1">ATP-dependent DNA helicase</fullName>
        <ecNumber evidence="1">5.6.2.3</ecNumber>
    </recommendedName>
</protein>
<organism evidence="4">
    <name type="scientific">Cladocopium goreaui</name>
    <dbReference type="NCBI Taxonomy" id="2562237"/>
    <lineage>
        <taxon>Eukaryota</taxon>
        <taxon>Sar</taxon>
        <taxon>Alveolata</taxon>
        <taxon>Dinophyceae</taxon>
        <taxon>Suessiales</taxon>
        <taxon>Symbiodiniaceae</taxon>
        <taxon>Cladocopium</taxon>
    </lineage>
</organism>
<dbReference type="EMBL" id="CAMXCT020003702">
    <property type="protein sequence ID" value="CAL1159200.1"/>
    <property type="molecule type" value="Genomic_DNA"/>
</dbReference>
<keyword evidence="1" id="KW-0234">DNA repair</keyword>